<protein>
    <submittedName>
        <fullName evidence="2">Uncharacterized protein</fullName>
    </submittedName>
</protein>
<reference evidence="2" key="1">
    <citation type="journal article" date="2019" name="Sci. Rep.">
        <title>Draft genome of Tanacetum cinerariifolium, the natural source of mosquito coil.</title>
        <authorList>
            <person name="Yamashiro T."/>
            <person name="Shiraishi A."/>
            <person name="Satake H."/>
            <person name="Nakayama K."/>
        </authorList>
    </citation>
    <scope>NUCLEOTIDE SEQUENCE</scope>
</reference>
<comment type="caution">
    <text evidence="2">The sequence shown here is derived from an EMBL/GenBank/DDBJ whole genome shotgun (WGS) entry which is preliminary data.</text>
</comment>
<evidence type="ECO:0000256" key="1">
    <source>
        <dbReference type="SAM" id="Phobius"/>
    </source>
</evidence>
<evidence type="ECO:0000313" key="2">
    <source>
        <dbReference type="EMBL" id="GFC99162.1"/>
    </source>
</evidence>
<keyword evidence="1" id="KW-1133">Transmembrane helix</keyword>
<dbReference type="AlphaFoldDB" id="A0A699SNU7"/>
<feature type="transmembrane region" description="Helical" evidence="1">
    <location>
        <begin position="12"/>
        <end position="31"/>
    </location>
</feature>
<gene>
    <name evidence="2" type="ORF">Tci_871132</name>
</gene>
<feature type="non-terminal residue" evidence="2">
    <location>
        <position position="1"/>
    </location>
</feature>
<keyword evidence="1" id="KW-0472">Membrane</keyword>
<sequence length="47" mass="4573">DLSLPLSKVVNLGPAAAVGGVIVMSELLLVFRTLALGLGGATPVATA</sequence>
<organism evidence="2">
    <name type="scientific">Tanacetum cinerariifolium</name>
    <name type="common">Dalmatian daisy</name>
    <name type="synonym">Chrysanthemum cinerariifolium</name>
    <dbReference type="NCBI Taxonomy" id="118510"/>
    <lineage>
        <taxon>Eukaryota</taxon>
        <taxon>Viridiplantae</taxon>
        <taxon>Streptophyta</taxon>
        <taxon>Embryophyta</taxon>
        <taxon>Tracheophyta</taxon>
        <taxon>Spermatophyta</taxon>
        <taxon>Magnoliopsida</taxon>
        <taxon>eudicotyledons</taxon>
        <taxon>Gunneridae</taxon>
        <taxon>Pentapetalae</taxon>
        <taxon>asterids</taxon>
        <taxon>campanulids</taxon>
        <taxon>Asterales</taxon>
        <taxon>Asteraceae</taxon>
        <taxon>Asteroideae</taxon>
        <taxon>Anthemideae</taxon>
        <taxon>Anthemidinae</taxon>
        <taxon>Tanacetum</taxon>
    </lineage>
</organism>
<proteinExistence type="predicted"/>
<accession>A0A699SNU7</accession>
<dbReference type="EMBL" id="BKCJ011176605">
    <property type="protein sequence ID" value="GFC99162.1"/>
    <property type="molecule type" value="Genomic_DNA"/>
</dbReference>
<name>A0A699SNU7_TANCI</name>
<keyword evidence="1" id="KW-0812">Transmembrane</keyword>